<organism evidence="2 3">
    <name type="scientific">Aspergillus pseudoustus</name>
    <dbReference type="NCBI Taxonomy" id="1810923"/>
    <lineage>
        <taxon>Eukaryota</taxon>
        <taxon>Fungi</taxon>
        <taxon>Dikarya</taxon>
        <taxon>Ascomycota</taxon>
        <taxon>Pezizomycotina</taxon>
        <taxon>Eurotiomycetes</taxon>
        <taxon>Eurotiomycetidae</taxon>
        <taxon>Eurotiales</taxon>
        <taxon>Aspergillaceae</taxon>
        <taxon>Aspergillus</taxon>
        <taxon>Aspergillus subgen. Nidulantes</taxon>
    </lineage>
</organism>
<feature type="region of interest" description="Disordered" evidence="1">
    <location>
        <begin position="29"/>
        <end position="105"/>
    </location>
</feature>
<feature type="region of interest" description="Disordered" evidence="1">
    <location>
        <begin position="144"/>
        <end position="164"/>
    </location>
</feature>
<evidence type="ECO:0000313" key="2">
    <source>
        <dbReference type="EMBL" id="KAL2846937.1"/>
    </source>
</evidence>
<sequence length="412" mass="46993">MERLHSRIPYAQWRLKVFRQLFLSSNASNSSFQSRRTYSTSKDDQETTSPNNQQHVDHTSRNNDRQGNSKTPSELLPQSPLITHPRPGPAIRNHKKRLPTAADRSKLEGNPWAMALASPSRYCVLSGSRIPKEFLIDWSAVVEDDPSRPAAPEPESVTDTRREKRKVRDDSNIWLLPVGLLEDKLAGLQSSGPQPLKVRMLSRMSILENMTSNILLHSKRKTLPITSLIPSRWKAALGGTWTSVNDQRLCWRPDMAEFVRWAHRAHAMKSLKRATGNRRQHDPRYGVWKSINIQTPYSEEALIEGLKRVTPFERMGDGAVLVLGDGHSTTDLPEFITIPALGSKVPVFDFTQLFSETELEEIRGYDSRLQQFAVFFRPSNRWTVEAVLALWKLQGYIREPPTWPNKESEVAN</sequence>
<comment type="caution">
    <text evidence="2">The sequence shown here is derived from an EMBL/GenBank/DDBJ whole genome shotgun (WGS) entry which is preliminary data.</text>
</comment>
<reference evidence="2 3" key="1">
    <citation type="submission" date="2024-07" db="EMBL/GenBank/DDBJ databases">
        <title>Section-level genome sequencing and comparative genomics of Aspergillus sections Usti and Cavernicolus.</title>
        <authorList>
            <consortium name="Lawrence Berkeley National Laboratory"/>
            <person name="Nybo J.L."/>
            <person name="Vesth T.C."/>
            <person name="Theobald S."/>
            <person name="Frisvad J.C."/>
            <person name="Larsen T.O."/>
            <person name="Kjaerboelling I."/>
            <person name="Rothschild-Mancinelli K."/>
            <person name="Lyhne E.K."/>
            <person name="Kogle M.E."/>
            <person name="Barry K."/>
            <person name="Clum A."/>
            <person name="Na H."/>
            <person name="Ledsgaard L."/>
            <person name="Lin J."/>
            <person name="Lipzen A."/>
            <person name="Kuo A."/>
            <person name="Riley R."/>
            <person name="Mondo S."/>
            <person name="Labutti K."/>
            <person name="Haridas S."/>
            <person name="Pangalinan J."/>
            <person name="Salamov A.A."/>
            <person name="Simmons B.A."/>
            <person name="Magnuson J.K."/>
            <person name="Chen J."/>
            <person name="Drula E."/>
            <person name="Henrissat B."/>
            <person name="Wiebenga A."/>
            <person name="Lubbers R.J."/>
            <person name="Gomes A.C."/>
            <person name="Makela M.R."/>
            <person name="Stajich J."/>
            <person name="Grigoriev I.V."/>
            <person name="Mortensen U.H."/>
            <person name="De Vries R.P."/>
            <person name="Baker S.E."/>
            <person name="Andersen M.R."/>
        </authorList>
    </citation>
    <scope>NUCLEOTIDE SEQUENCE [LARGE SCALE GENOMIC DNA]</scope>
    <source>
        <strain evidence="2 3">CBS 123904</strain>
    </source>
</reference>
<keyword evidence="3" id="KW-1185">Reference proteome</keyword>
<proteinExistence type="predicted"/>
<name>A0ABR4K3N5_9EURO</name>
<gene>
    <name evidence="2" type="ORF">BJY01DRAFT_168066</name>
</gene>
<dbReference type="Proteomes" id="UP001610446">
    <property type="component" value="Unassembled WGS sequence"/>
</dbReference>
<evidence type="ECO:0000313" key="3">
    <source>
        <dbReference type="Proteomes" id="UP001610446"/>
    </source>
</evidence>
<feature type="compositionally biased region" description="Basic and acidic residues" evidence="1">
    <location>
        <begin position="55"/>
        <end position="64"/>
    </location>
</feature>
<evidence type="ECO:0000256" key="1">
    <source>
        <dbReference type="SAM" id="MobiDB-lite"/>
    </source>
</evidence>
<protein>
    <submittedName>
        <fullName evidence="2">Uncharacterized protein</fullName>
    </submittedName>
</protein>
<accession>A0ABR4K3N5</accession>
<dbReference type="EMBL" id="JBFXLU010000059">
    <property type="protein sequence ID" value="KAL2846937.1"/>
    <property type="molecule type" value="Genomic_DNA"/>
</dbReference>